<dbReference type="OrthoDB" id="9780326at2"/>
<dbReference type="EMBL" id="RZNJ01000002">
    <property type="protein sequence ID" value="RUT32507.1"/>
    <property type="molecule type" value="Genomic_DNA"/>
</dbReference>
<gene>
    <name evidence="9" type="ORF">EMQ25_04945</name>
</gene>
<feature type="domain" description="RNA polymerase sigma factor 70 region 4 type 2" evidence="8">
    <location>
        <begin position="125"/>
        <end position="177"/>
    </location>
</feature>
<reference evidence="9 10" key="1">
    <citation type="journal article" date="2016" name="Int. J. Syst. Evol. Microbiol.">
        <title>Arsenicitalea aurantiaca gen. nov., sp. nov., a new member of the family Hyphomicrobiaceae, isolated from high-arsenic sediment.</title>
        <authorList>
            <person name="Mu Y."/>
            <person name="Zhou L."/>
            <person name="Zeng X.C."/>
            <person name="Liu L."/>
            <person name="Pan Y."/>
            <person name="Chen X."/>
            <person name="Wang J."/>
            <person name="Li S."/>
            <person name="Li W.J."/>
            <person name="Wang Y."/>
        </authorList>
    </citation>
    <scope>NUCLEOTIDE SEQUENCE [LARGE SCALE GENOMIC DNA]</scope>
    <source>
        <strain evidence="9 10">42-50</strain>
    </source>
</reference>
<evidence type="ECO:0000256" key="1">
    <source>
        <dbReference type="ARBA" id="ARBA00010641"/>
    </source>
</evidence>
<evidence type="ECO:0000256" key="5">
    <source>
        <dbReference type="ARBA" id="ARBA00023163"/>
    </source>
</evidence>
<keyword evidence="2 6" id="KW-0805">Transcription regulation</keyword>
<evidence type="ECO:0000313" key="9">
    <source>
        <dbReference type="EMBL" id="RUT32507.1"/>
    </source>
</evidence>
<dbReference type="InterPro" id="IPR039425">
    <property type="entry name" value="RNA_pol_sigma-70-like"/>
</dbReference>
<name>A0A433XEF2_9HYPH</name>
<dbReference type="SUPFAM" id="SSF88659">
    <property type="entry name" value="Sigma3 and sigma4 domains of RNA polymerase sigma factors"/>
    <property type="match status" value="1"/>
</dbReference>
<dbReference type="GO" id="GO:0003677">
    <property type="term" value="F:DNA binding"/>
    <property type="evidence" value="ECO:0007669"/>
    <property type="project" value="UniProtKB-KW"/>
</dbReference>
<dbReference type="InterPro" id="IPR013324">
    <property type="entry name" value="RNA_pol_sigma_r3/r4-like"/>
</dbReference>
<keyword evidence="4 6" id="KW-0238">DNA-binding</keyword>
<dbReference type="InterPro" id="IPR013325">
    <property type="entry name" value="RNA_pol_sigma_r2"/>
</dbReference>
<dbReference type="PROSITE" id="PS01063">
    <property type="entry name" value="SIGMA70_ECF"/>
    <property type="match status" value="1"/>
</dbReference>
<evidence type="ECO:0000259" key="7">
    <source>
        <dbReference type="Pfam" id="PF04542"/>
    </source>
</evidence>
<dbReference type="RefSeq" id="WP_127187464.1">
    <property type="nucleotide sequence ID" value="NZ_RZNJ01000002.1"/>
</dbReference>
<dbReference type="PANTHER" id="PTHR43133">
    <property type="entry name" value="RNA POLYMERASE ECF-TYPE SIGMA FACTO"/>
    <property type="match status" value="1"/>
</dbReference>
<dbReference type="Pfam" id="PF04542">
    <property type="entry name" value="Sigma70_r2"/>
    <property type="match status" value="1"/>
</dbReference>
<keyword evidence="5 6" id="KW-0804">Transcription</keyword>
<comment type="caution">
    <text evidence="9">The sequence shown here is derived from an EMBL/GenBank/DDBJ whole genome shotgun (WGS) entry which is preliminary data.</text>
</comment>
<evidence type="ECO:0000256" key="4">
    <source>
        <dbReference type="ARBA" id="ARBA00023125"/>
    </source>
</evidence>
<dbReference type="PANTHER" id="PTHR43133:SF62">
    <property type="entry name" value="RNA POLYMERASE SIGMA FACTOR SIGZ"/>
    <property type="match status" value="1"/>
</dbReference>
<protein>
    <recommendedName>
        <fullName evidence="6">RNA polymerase sigma factor</fullName>
    </recommendedName>
</protein>
<keyword evidence="3 6" id="KW-0731">Sigma factor</keyword>
<dbReference type="GO" id="GO:0016987">
    <property type="term" value="F:sigma factor activity"/>
    <property type="evidence" value="ECO:0007669"/>
    <property type="project" value="UniProtKB-KW"/>
</dbReference>
<accession>A0A433XEF2</accession>
<dbReference type="InterPro" id="IPR007627">
    <property type="entry name" value="RNA_pol_sigma70_r2"/>
</dbReference>
<dbReference type="InterPro" id="IPR014284">
    <property type="entry name" value="RNA_pol_sigma-70_dom"/>
</dbReference>
<dbReference type="NCBIfam" id="TIGR02937">
    <property type="entry name" value="sigma70-ECF"/>
    <property type="match status" value="1"/>
</dbReference>
<feature type="domain" description="RNA polymerase sigma-70 region 2" evidence="7">
    <location>
        <begin position="27"/>
        <end position="95"/>
    </location>
</feature>
<proteinExistence type="inferred from homology"/>
<evidence type="ECO:0000256" key="6">
    <source>
        <dbReference type="RuleBase" id="RU000716"/>
    </source>
</evidence>
<dbReference type="GO" id="GO:0006352">
    <property type="term" value="P:DNA-templated transcription initiation"/>
    <property type="evidence" value="ECO:0007669"/>
    <property type="project" value="InterPro"/>
</dbReference>
<evidence type="ECO:0000256" key="3">
    <source>
        <dbReference type="ARBA" id="ARBA00023082"/>
    </source>
</evidence>
<evidence type="ECO:0000256" key="2">
    <source>
        <dbReference type="ARBA" id="ARBA00023015"/>
    </source>
</evidence>
<comment type="similarity">
    <text evidence="1 6">Belongs to the sigma-70 factor family. ECF subfamily.</text>
</comment>
<dbReference type="Gene3D" id="1.10.1740.10">
    <property type="match status" value="1"/>
</dbReference>
<evidence type="ECO:0000259" key="8">
    <source>
        <dbReference type="Pfam" id="PF08281"/>
    </source>
</evidence>
<dbReference type="Proteomes" id="UP000281547">
    <property type="component" value="Unassembled WGS sequence"/>
</dbReference>
<organism evidence="9 10">
    <name type="scientific">Arsenicitalea aurantiaca</name>
    <dbReference type="NCBI Taxonomy" id="1783274"/>
    <lineage>
        <taxon>Bacteria</taxon>
        <taxon>Pseudomonadati</taxon>
        <taxon>Pseudomonadota</taxon>
        <taxon>Alphaproteobacteria</taxon>
        <taxon>Hyphomicrobiales</taxon>
        <taxon>Devosiaceae</taxon>
        <taxon>Arsenicitalea</taxon>
    </lineage>
</organism>
<dbReference type="SUPFAM" id="SSF88946">
    <property type="entry name" value="Sigma2 domain of RNA polymerase sigma factors"/>
    <property type="match status" value="1"/>
</dbReference>
<keyword evidence="10" id="KW-1185">Reference proteome</keyword>
<dbReference type="Gene3D" id="1.10.10.10">
    <property type="entry name" value="Winged helix-like DNA-binding domain superfamily/Winged helix DNA-binding domain"/>
    <property type="match status" value="1"/>
</dbReference>
<evidence type="ECO:0000313" key="10">
    <source>
        <dbReference type="Proteomes" id="UP000281547"/>
    </source>
</evidence>
<dbReference type="AlphaFoldDB" id="A0A433XEF2"/>
<dbReference type="InterPro" id="IPR036388">
    <property type="entry name" value="WH-like_DNA-bd_sf"/>
</dbReference>
<sequence length="182" mass="20537">MLDRTADEANAWMARVAKGDRQALEMLFRSEAPRMMAVSRRIVRRTDLAEEVVQESFVTAWQRAAQFDPERGNARAWLTTIVRNRSLNMLRDGARVDHHDGETLEALGDRVGDAHDAYDRLPDRDALKACLSRLDETKRRSILLCYVVGMSHGEVAAKLDAPLGTVKAWIRRGMSALQECMA</sequence>
<dbReference type="Pfam" id="PF08281">
    <property type="entry name" value="Sigma70_r4_2"/>
    <property type="match status" value="1"/>
</dbReference>
<dbReference type="InterPro" id="IPR000838">
    <property type="entry name" value="RNA_pol_sigma70_ECF_CS"/>
</dbReference>
<dbReference type="InterPro" id="IPR013249">
    <property type="entry name" value="RNA_pol_sigma70_r4_t2"/>
</dbReference>